<dbReference type="AlphaFoldDB" id="A0AAV4BPR0"/>
<dbReference type="EMBL" id="BLXT01005385">
    <property type="protein sequence ID" value="GFO22446.1"/>
    <property type="molecule type" value="Genomic_DNA"/>
</dbReference>
<proteinExistence type="predicted"/>
<keyword evidence="1" id="KW-0472">Membrane</keyword>
<accession>A0AAV4BPR0</accession>
<gene>
    <name evidence="2" type="ORF">PoB_004895100</name>
</gene>
<protein>
    <submittedName>
        <fullName evidence="2">Uncharacterized protein</fullName>
    </submittedName>
</protein>
<evidence type="ECO:0000256" key="1">
    <source>
        <dbReference type="SAM" id="Phobius"/>
    </source>
</evidence>
<organism evidence="2 3">
    <name type="scientific">Plakobranchus ocellatus</name>
    <dbReference type="NCBI Taxonomy" id="259542"/>
    <lineage>
        <taxon>Eukaryota</taxon>
        <taxon>Metazoa</taxon>
        <taxon>Spiralia</taxon>
        <taxon>Lophotrochozoa</taxon>
        <taxon>Mollusca</taxon>
        <taxon>Gastropoda</taxon>
        <taxon>Heterobranchia</taxon>
        <taxon>Euthyneura</taxon>
        <taxon>Panpulmonata</taxon>
        <taxon>Sacoglossa</taxon>
        <taxon>Placobranchoidea</taxon>
        <taxon>Plakobranchidae</taxon>
        <taxon>Plakobranchus</taxon>
    </lineage>
</organism>
<feature type="transmembrane region" description="Helical" evidence="1">
    <location>
        <begin position="47"/>
        <end position="67"/>
    </location>
</feature>
<name>A0AAV4BPR0_9GAST</name>
<evidence type="ECO:0000313" key="2">
    <source>
        <dbReference type="EMBL" id="GFO22446.1"/>
    </source>
</evidence>
<reference evidence="2 3" key="1">
    <citation type="journal article" date="2021" name="Elife">
        <title>Chloroplast acquisition without the gene transfer in kleptoplastic sea slugs, Plakobranchus ocellatus.</title>
        <authorList>
            <person name="Maeda T."/>
            <person name="Takahashi S."/>
            <person name="Yoshida T."/>
            <person name="Shimamura S."/>
            <person name="Takaki Y."/>
            <person name="Nagai Y."/>
            <person name="Toyoda A."/>
            <person name="Suzuki Y."/>
            <person name="Arimoto A."/>
            <person name="Ishii H."/>
            <person name="Satoh N."/>
            <person name="Nishiyama T."/>
            <person name="Hasebe M."/>
            <person name="Maruyama T."/>
            <person name="Minagawa J."/>
            <person name="Obokata J."/>
            <person name="Shigenobu S."/>
        </authorList>
    </citation>
    <scope>NUCLEOTIDE SEQUENCE [LARGE SCALE GENOMIC DNA]</scope>
</reference>
<evidence type="ECO:0000313" key="3">
    <source>
        <dbReference type="Proteomes" id="UP000735302"/>
    </source>
</evidence>
<dbReference type="Proteomes" id="UP000735302">
    <property type="component" value="Unassembled WGS sequence"/>
</dbReference>
<keyword evidence="3" id="KW-1185">Reference proteome</keyword>
<keyword evidence="1" id="KW-0812">Transmembrane</keyword>
<sequence>MNAKKGPARHKKEMLRDAVEPMDKMSEKIVDLIPNQFAAVEREFVDAFAPFLAYLFFSFFDLVQWILKRSSFEKRSAFRLKYRALCSTSRTLAASHCSISPTIPDLCPASPTFTPALCSTSSTSTPGLCSSSSTSTVTP</sequence>
<keyword evidence="1" id="KW-1133">Transmembrane helix</keyword>
<comment type="caution">
    <text evidence="2">The sequence shown here is derived from an EMBL/GenBank/DDBJ whole genome shotgun (WGS) entry which is preliminary data.</text>
</comment>